<accession>A0AAV7UPH3</accession>
<organism evidence="2 3">
    <name type="scientific">Pleurodeles waltl</name>
    <name type="common">Iberian ribbed newt</name>
    <dbReference type="NCBI Taxonomy" id="8319"/>
    <lineage>
        <taxon>Eukaryota</taxon>
        <taxon>Metazoa</taxon>
        <taxon>Chordata</taxon>
        <taxon>Craniata</taxon>
        <taxon>Vertebrata</taxon>
        <taxon>Euteleostomi</taxon>
        <taxon>Amphibia</taxon>
        <taxon>Batrachia</taxon>
        <taxon>Caudata</taxon>
        <taxon>Salamandroidea</taxon>
        <taxon>Salamandridae</taxon>
        <taxon>Pleurodelinae</taxon>
        <taxon>Pleurodeles</taxon>
    </lineage>
</organism>
<keyword evidence="1" id="KW-1133">Transmembrane helix</keyword>
<dbReference type="EMBL" id="JANPWB010000004">
    <property type="protein sequence ID" value="KAJ1190753.1"/>
    <property type="molecule type" value="Genomic_DNA"/>
</dbReference>
<comment type="caution">
    <text evidence="2">The sequence shown here is derived from an EMBL/GenBank/DDBJ whole genome shotgun (WGS) entry which is preliminary data.</text>
</comment>
<keyword evidence="3" id="KW-1185">Reference proteome</keyword>
<dbReference type="AlphaFoldDB" id="A0AAV7UPH3"/>
<evidence type="ECO:0000256" key="1">
    <source>
        <dbReference type="SAM" id="Phobius"/>
    </source>
</evidence>
<dbReference type="Proteomes" id="UP001066276">
    <property type="component" value="Chromosome 2_2"/>
</dbReference>
<keyword evidence="1" id="KW-0812">Transmembrane</keyword>
<feature type="transmembrane region" description="Helical" evidence="1">
    <location>
        <begin position="6"/>
        <end position="23"/>
    </location>
</feature>
<evidence type="ECO:0000313" key="3">
    <source>
        <dbReference type="Proteomes" id="UP001066276"/>
    </source>
</evidence>
<gene>
    <name evidence="2" type="ORF">NDU88_000075</name>
</gene>
<keyword evidence="1" id="KW-0472">Membrane</keyword>
<name>A0AAV7UPH3_PLEWA</name>
<proteinExistence type="predicted"/>
<reference evidence="2" key="1">
    <citation type="journal article" date="2022" name="bioRxiv">
        <title>Sequencing and chromosome-scale assembly of the giantPleurodeles waltlgenome.</title>
        <authorList>
            <person name="Brown T."/>
            <person name="Elewa A."/>
            <person name="Iarovenko S."/>
            <person name="Subramanian E."/>
            <person name="Araus A.J."/>
            <person name="Petzold A."/>
            <person name="Susuki M."/>
            <person name="Suzuki K.-i.T."/>
            <person name="Hayashi T."/>
            <person name="Toyoda A."/>
            <person name="Oliveira C."/>
            <person name="Osipova E."/>
            <person name="Leigh N.D."/>
            <person name="Simon A."/>
            <person name="Yun M.H."/>
        </authorList>
    </citation>
    <scope>NUCLEOTIDE SEQUENCE</scope>
    <source>
        <strain evidence="2">20211129_DDA</strain>
        <tissue evidence="2">Liver</tissue>
    </source>
</reference>
<feature type="transmembrane region" description="Helical" evidence="1">
    <location>
        <begin position="77"/>
        <end position="100"/>
    </location>
</feature>
<evidence type="ECO:0000313" key="2">
    <source>
        <dbReference type="EMBL" id="KAJ1190753.1"/>
    </source>
</evidence>
<feature type="transmembrane region" description="Helical" evidence="1">
    <location>
        <begin position="50"/>
        <end position="71"/>
    </location>
</feature>
<protein>
    <submittedName>
        <fullName evidence="2">Uncharacterized protein</fullName>
    </submittedName>
</protein>
<sequence>MLQLAVFFTAATATAALFFLFLLDREKGVTVLPAVPHSDLQCLFMALPQLLLRQVVAYLHLFCGTAALIFLEREKGATVLHATVTCGVFLMALLLCVSLCRAGGRMRASFPQLPRDLGCPFMALQGRAAAMLLCRFTPTRAYQQPGACLPARCSTAVLCLLTSSCVCVSAV</sequence>